<protein>
    <submittedName>
        <fullName evidence="1">Uncharacterized protein</fullName>
    </submittedName>
</protein>
<dbReference type="SUPFAM" id="SSF56399">
    <property type="entry name" value="ADP-ribosylation"/>
    <property type="match status" value="1"/>
</dbReference>
<dbReference type="EMBL" id="MU855939">
    <property type="protein sequence ID" value="KAK3898427.1"/>
    <property type="molecule type" value="Genomic_DNA"/>
</dbReference>
<evidence type="ECO:0000313" key="1">
    <source>
        <dbReference type="EMBL" id="KAK3898427.1"/>
    </source>
</evidence>
<dbReference type="Proteomes" id="UP001303889">
    <property type="component" value="Unassembled WGS sequence"/>
</dbReference>
<keyword evidence="2" id="KW-1185">Reference proteome</keyword>
<name>A0AAN6RPA5_9PEZI</name>
<dbReference type="Gene3D" id="3.90.228.10">
    <property type="match status" value="1"/>
</dbReference>
<gene>
    <name evidence="1" type="ORF">C8A05DRAFT_37988</name>
</gene>
<reference evidence="1" key="2">
    <citation type="submission" date="2023-05" db="EMBL/GenBank/DDBJ databases">
        <authorList>
            <consortium name="Lawrence Berkeley National Laboratory"/>
            <person name="Steindorff A."/>
            <person name="Hensen N."/>
            <person name="Bonometti L."/>
            <person name="Westerberg I."/>
            <person name="Brannstrom I.O."/>
            <person name="Guillou S."/>
            <person name="Cros-Aarteil S."/>
            <person name="Calhoun S."/>
            <person name="Haridas S."/>
            <person name="Kuo A."/>
            <person name="Mondo S."/>
            <person name="Pangilinan J."/>
            <person name="Riley R."/>
            <person name="Labutti K."/>
            <person name="Andreopoulos B."/>
            <person name="Lipzen A."/>
            <person name="Chen C."/>
            <person name="Yanf M."/>
            <person name="Daum C."/>
            <person name="Ng V."/>
            <person name="Clum A."/>
            <person name="Ohm R."/>
            <person name="Martin F."/>
            <person name="Silar P."/>
            <person name="Natvig D."/>
            <person name="Lalanne C."/>
            <person name="Gautier V."/>
            <person name="Ament-Velasquez S.L."/>
            <person name="Kruys A."/>
            <person name="Hutchinson M.I."/>
            <person name="Powell A.J."/>
            <person name="Barry K."/>
            <person name="Miller A.N."/>
            <person name="Grigoriev I.V."/>
            <person name="Debuchy R."/>
            <person name="Gladieux P."/>
            <person name="Thoren M.H."/>
            <person name="Johannesson H."/>
        </authorList>
    </citation>
    <scope>NUCLEOTIDE SEQUENCE</scope>
    <source>
        <strain evidence="1">CBS 103.79</strain>
    </source>
</reference>
<accession>A0AAN6RPA5</accession>
<sequence>MRMFPLNKDENDYRVIQNLFESSWNHSDKSAQIQGIYMVRPADGETGLRASGHCYPEFMGQRRLGPIEPEIRFHGTYRACFIGEAAPGPYGFLWTCREHECRLCATMRNSLTLPADGTGMFGSAIYSSSCSSSNLEGI</sequence>
<organism evidence="1 2">
    <name type="scientific">Staphylotrichum tortipilum</name>
    <dbReference type="NCBI Taxonomy" id="2831512"/>
    <lineage>
        <taxon>Eukaryota</taxon>
        <taxon>Fungi</taxon>
        <taxon>Dikarya</taxon>
        <taxon>Ascomycota</taxon>
        <taxon>Pezizomycotina</taxon>
        <taxon>Sordariomycetes</taxon>
        <taxon>Sordariomycetidae</taxon>
        <taxon>Sordariales</taxon>
        <taxon>Chaetomiaceae</taxon>
        <taxon>Staphylotrichum</taxon>
    </lineage>
</organism>
<reference evidence="1" key="1">
    <citation type="journal article" date="2023" name="Mol. Phylogenet. Evol.">
        <title>Genome-scale phylogeny and comparative genomics of the fungal order Sordariales.</title>
        <authorList>
            <person name="Hensen N."/>
            <person name="Bonometti L."/>
            <person name="Westerberg I."/>
            <person name="Brannstrom I.O."/>
            <person name="Guillou S."/>
            <person name="Cros-Aarteil S."/>
            <person name="Calhoun S."/>
            <person name="Haridas S."/>
            <person name="Kuo A."/>
            <person name="Mondo S."/>
            <person name="Pangilinan J."/>
            <person name="Riley R."/>
            <person name="LaButti K."/>
            <person name="Andreopoulos B."/>
            <person name="Lipzen A."/>
            <person name="Chen C."/>
            <person name="Yan M."/>
            <person name="Daum C."/>
            <person name="Ng V."/>
            <person name="Clum A."/>
            <person name="Steindorff A."/>
            <person name="Ohm R.A."/>
            <person name="Martin F."/>
            <person name="Silar P."/>
            <person name="Natvig D.O."/>
            <person name="Lalanne C."/>
            <person name="Gautier V."/>
            <person name="Ament-Velasquez S.L."/>
            <person name="Kruys A."/>
            <person name="Hutchinson M.I."/>
            <person name="Powell A.J."/>
            <person name="Barry K."/>
            <person name="Miller A.N."/>
            <person name="Grigoriev I.V."/>
            <person name="Debuchy R."/>
            <person name="Gladieux P."/>
            <person name="Hiltunen Thoren M."/>
            <person name="Johannesson H."/>
        </authorList>
    </citation>
    <scope>NUCLEOTIDE SEQUENCE</scope>
    <source>
        <strain evidence="1">CBS 103.79</strain>
    </source>
</reference>
<evidence type="ECO:0000313" key="2">
    <source>
        <dbReference type="Proteomes" id="UP001303889"/>
    </source>
</evidence>
<proteinExistence type="predicted"/>
<comment type="caution">
    <text evidence="1">The sequence shown here is derived from an EMBL/GenBank/DDBJ whole genome shotgun (WGS) entry which is preliminary data.</text>
</comment>
<dbReference type="AlphaFoldDB" id="A0AAN6RPA5"/>